<dbReference type="HOGENOM" id="CLU_3342713_0_0_6"/>
<dbReference type="RefSeq" id="WP_010958143.1">
    <property type="nucleotide sequence ID" value="NC_002971.4"/>
</dbReference>
<dbReference type="GeneID" id="1209217"/>
<gene>
    <name evidence="1" type="ordered locus">CBU_1312</name>
</gene>
<proteinExistence type="predicted"/>
<reference evidence="1 2" key="1">
    <citation type="journal article" date="2003" name="Proc. Natl. Acad. Sci. U.S.A.">
        <title>Complete genome sequence of the Q-fever pathogen, Coxiella burnetii.</title>
        <authorList>
            <person name="Seshadri R."/>
            <person name="Paulsen I.T."/>
            <person name="Eisen J.A."/>
            <person name="Read T.D."/>
            <person name="Nelson K.E."/>
            <person name="Nelson W.C."/>
            <person name="Ward N.L."/>
            <person name="Tettelin H."/>
            <person name="Davidsen T.M."/>
            <person name="Beanan M.J."/>
            <person name="Deboy R.T."/>
            <person name="Daugherty S.C."/>
            <person name="Brinkac L.M."/>
            <person name="Madupu R."/>
            <person name="Dodson R.J."/>
            <person name="Khouri H.M."/>
            <person name="Lee K.H."/>
            <person name="Carty H.A."/>
            <person name="Scanlan D."/>
            <person name="Heinzen R.A."/>
            <person name="Thompson H.A."/>
            <person name="Samuel J.E."/>
            <person name="Fraser C.M."/>
            <person name="Heidelberg J.F."/>
        </authorList>
    </citation>
    <scope>NUCLEOTIDE SEQUENCE [LARGE SCALE GENOMIC DNA]</scope>
    <source>
        <strain evidence="2">RSA 493 / Nine Mile phase I</strain>
    </source>
</reference>
<dbReference type="EMBL" id="AE016828">
    <property type="protein sequence ID" value="AAO90817.1"/>
    <property type="molecule type" value="Genomic_DNA"/>
</dbReference>
<dbReference type="Proteomes" id="UP000002671">
    <property type="component" value="Chromosome"/>
</dbReference>
<organism evidence="1 2">
    <name type="scientific">Coxiella burnetii (strain RSA 493 / Nine Mile phase I)</name>
    <dbReference type="NCBI Taxonomy" id="227377"/>
    <lineage>
        <taxon>Bacteria</taxon>
        <taxon>Pseudomonadati</taxon>
        <taxon>Pseudomonadota</taxon>
        <taxon>Gammaproteobacteria</taxon>
        <taxon>Legionellales</taxon>
        <taxon>Coxiellaceae</taxon>
        <taxon>Coxiella</taxon>
    </lineage>
</organism>
<accession>Q83C23</accession>
<reference evidence="1 2" key="2">
    <citation type="journal article" date="2009" name="Infect. Immun.">
        <title>Comparative genomics reveal extensive transposon-mediated genomic plasticity and diversity among potential effector proteins within the genus Coxiella.</title>
        <authorList>
            <person name="Beare P.A."/>
            <person name="Unsworth N."/>
            <person name="Andoh M."/>
            <person name="Voth D.E."/>
            <person name="Omsland A."/>
            <person name="Gilk S.D."/>
            <person name="Williams K.P."/>
            <person name="Sobral B.W."/>
            <person name="Kupko J.J.III."/>
            <person name="Porcella S.F."/>
            <person name="Samuel J.E."/>
            <person name="Heinzen R.A."/>
        </authorList>
    </citation>
    <scope>NUCLEOTIDE SEQUENCE [LARGE SCALE GENOMIC DNA]</scope>
    <source>
        <strain evidence="2">RSA 493 / Nine Mile phase I</strain>
    </source>
</reference>
<dbReference type="RefSeq" id="NP_820303.1">
    <property type="nucleotide sequence ID" value="NC_002971.4"/>
</dbReference>
<dbReference type="STRING" id="227377.CBU_1312"/>
<dbReference type="KEGG" id="cbu:CBU_1312"/>
<protein>
    <submittedName>
        <fullName evidence="1">Uncharacterized protein</fullName>
    </submittedName>
</protein>
<evidence type="ECO:0000313" key="2">
    <source>
        <dbReference type="Proteomes" id="UP000002671"/>
    </source>
</evidence>
<evidence type="ECO:0000313" key="1">
    <source>
        <dbReference type="EMBL" id="AAO90817.1"/>
    </source>
</evidence>
<dbReference type="EnsemblBacteria" id="AAO90817">
    <property type="protein sequence ID" value="AAO90817"/>
    <property type="gene ID" value="CBU_1312"/>
</dbReference>
<sequence length="37" mass="4549">MGYCLYVYFFQWHDHDGFSEKRVSLKSEECQKIECLE</sequence>
<name>Q83C23_COXBU</name>
<keyword evidence="2" id="KW-1185">Reference proteome</keyword>
<dbReference type="AlphaFoldDB" id="Q83C23"/>